<dbReference type="KEGG" id="vne:CFK40_19905"/>
<reference evidence="2 3" key="1">
    <citation type="journal article" date="2003" name="Int. J. Syst. Evol. Microbiol.">
        <title>Virgibacillus carmonensis sp. nov., Virgibacillus necropolis sp. nov. and Virgibacillus picturae sp. nov., three novel species isolated from deteriorated mural paintings, transfer of the species of the genus salibacillus to Virgibacillus, as Virgibacillus marismortui comb. nov. and Virgibacillus salexigens comb. nov., and emended description of the genus Virgibacillus.</title>
        <authorList>
            <person name="Heyrman J."/>
            <person name="Logan N.A."/>
            <person name="Busse H.J."/>
            <person name="Balcaen A."/>
            <person name="Lebbe L."/>
            <person name="Rodriguez-Diaz M."/>
            <person name="Swings J."/>
            <person name="De Vos P."/>
        </authorList>
    </citation>
    <scope>NUCLEOTIDE SEQUENCE [LARGE SCALE GENOMIC DNA]</scope>
    <source>
        <strain evidence="2 3">LMG 19488</strain>
    </source>
</reference>
<gene>
    <name evidence="2" type="ORF">CFK40_19905</name>
</gene>
<feature type="transmembrane region" description="Helical" evidence="1">
    <location>
        <begin position="294"/>
        <end position="313"/>
    </location>
</feature>
<dbReference type="AlphaFoldDB" id="A0A221MHJ6"/>
<keyword evidence="1" id="KW-1133">Transmembrane helix</keyword>
<evidence type="ECO:0000256" key="1">
    <source>
        <dbReference type="SAM" id="Phobius"/>
    </source>
</evidence>
<feature type="transmembrane region" description="Helical" evidence="1">
    <location>
        <begin position="28"/>
        <end position="55"/>
    </location>
</feature>
<organism evidence="2 3">
    <name type="scientific">Virgibacillus necropolis</name>
    <dbReference type="NCBI Taxonomy" id="163877"/>
    <lineage>
        <taxon>Bacteria</taxon>
        <taxon>Bacillati</taxon>
        <taxon>Bacillota</taxon>
        <taxon>Bacilli</taxon>
        <taxon>Bacillales</taxon>
        <taxon>Bacillaceae</taxon>
        <taxon>Virgibacillus</taxon>
    </lineage>
</organism>
<accession>A0A221MHJ6</accession>
<feature type="transmembrane region" description="Helical" evidence="1">
    <location>
        <begin position="75"/>
        <end position="91"/>
    </location>
</feature>
<dbReference type="RefSeq" id="WP_089534094.1">
    <property type="nucleotide sequence ID" value="NZ_CP022437.1"/>
</dbReference>
<evidence type="ECO:0000313" key="2">
    <source>
        <dbReference type="EMBL" id="ASN07100.1"/>
    </source>
</evidence>
<dbReference type="Proteomes" id="UP000204391">
    <property type="component" value="Chromosome"/>
</dbReference>
<feature type="transmembrane region" description="Helical" evidence="1">
    <location>
        <begin position="182"/>
        <end position="212"/>
    </location>
</feature>
<keyword evidence="1" id="KW-0472">Membrane</keyword>
<feature type="transmembrane region" description="Helical" evidence="1">
    <location>
        <begin position="359"/>
        <end position="378"/>
    </location>
</feature>
<sequence>MSRNASLIRAFLFIKKNRFRKKSSVYKMAIQVMVDPVIAIYLVLLGGYVIASLFIMGDVIQANHQNFMLAEEQAIIRYWVVVAILPIRYVMRSFRNPGVTFSSSEDQLSILPFTRKKIWLLCIAEKWIKLILFYIVVGTLVTVITPISSSVVVAYILLFTVMDTIMTVPQWKLFQVRVGTKLHWISGIIVLNIGAFFSSHLIVSLAIIGFILTINMRLFGSIFHGVHWGKVMEVSDFKIWNMPLISKASETKFKRQRKYSAFRNSFAQKKPFTYTPKAIHHRIWRIYLGKNLDLILQTVVVLLIMLVAVVFISESAIHIAIAVAIYVYASVAAILFSDRFQSDILHVLPWNLKSYKQSFFKWVIIGSIPLLIRIISYLVLHASIWAPVQLIFYFSTFMFVYQIKIDNTIALLARQSGYKTNMGLGYLFLILVAISGLYPIVSLGFIVVIGIMFFNKSASF</sequence>
<evidence type="ECO:0000313" key="3">
    <source>
        <dbReference type="Proteomes" id="UP000204391"/>
    </source>
</evidence>
<dbReference type="OrthoDB" id="2958038at2"/>
<feature type="transmembrane region" description="Helical" evidence="1">
    <location>
        <begin position="319"/>
        <end position="338"/>
    </location>
</feature>
<keyword evidence="3" id="KW-1185">Reference proteome</keyword>
<dbReference type="EMBL" id="CP022437">
    <property type="protein sequence ID" value="ASN07100.1"/>
    <property type="molecule type" value="Genomic_DNA"/>
</dbReference>
<name>A0A221MHJ6_9BACI</name>
<feature type="transmembrane region" description="Helical" evidence="1">
    <location>
        <begin position="384"/>
        <end position="403"/>
    </location>
</feature>
<protein>
    <submittedName>
        <fullName evidence="2">Uncharacterized protein</fullName>
    </submittedName>
</protein>
<feature type="transmembrane region" description="Helical" evidence="1">
    <location>
        <begin position="424"/>
        <end position="454"/>
    </location>
</feature>
<proteinExistence type="predicted"/>
<keyword evidence="1" id="KW-0812">Transmembrane</keyword>
<feature type="transmembrane region" description="Helical" evidence="1">
    <location>
        <begin position="131"/>
        <end position="162"/>
    </location>
</feature>